<feature type="domain" description="GST N-terminal" evidence="5">
    <location>
        <begin position="7"/>
        <end position="86"/>
    </location>
</feature>
<proteinExistence type="inferred from homology"/>
<dbReference type="Proteomes" id="UP001085076">
    <property type="component" value="Miscellaneous, Linkage group lg06"/>
</dbReference>
<evidence type="ECO:0000313" key="7">
    <source>
        <dbReference type="EMBL" id="KAJ0968788.1"/>
    </source>
</evidence>
<dbReference type="OrthoDB" id="4951845at2759"/>
<dbReference type="SUPFAM" id="SSF47616">
    <property type="entry name" value="GST C-terminal domain-like"/>
    <property type="match status" value="1"/>
</dbReference>
<dbReference type="SFLD" id="SFLDG01152">
    <property type="entry name" value="Main.3:_Omega-_and_Tau-like"/>
    <property type="match status" value="1"/>
</dbReference>
<evidence type="ECO:0000259" key="6">
    <source>
        <dbReference type="PROSITE" id="PS50405"/>
    </source>
</evidence>
<dbReference type="FunFam" id="1.20.1050.10:FF:000016">
    <property type="entry name" value="Glutathione S-transferase U9"/>
    <property type="match status" value="1"/>
</dbReference>
<dbReference type="Pfam" id="PF00043">
    <property type="entry name" value="GST_C"/>
    <property type="match status" value="1"/>
</dbReference>
<dbReference type="GO" id="GO:0004364">
    <property type="term" value="F:glutathione transferase activity"/>
    <property type="evidence" value="ECO:0007669"/>
    <property type="project" value="UniProtKB-EC"/>
</dbReference>
<evidence type="ECO:0000259" key="5">
    <source>
        <dbReference type="PROSITE" id="PS50404"/>
    </source>
</evidence>
<comment type="caution">
    <text evidence="7">The sequence shown here is derived from an EMBL/GenBank/DDBJ whole genome shotgun (WGS) entry which is preliminary data.</text>
</comment>
<dbReference type="InterPro" id="IPR010987">
    <property type="entry name" value="Glutathione-S-Trfase_C-like"/>
</dbReference>
<dbReference type="InterPro" id="IPR045074">
    <property type="entry name" value="GST_C_Tau"/>
</dbReference>
<comment type="catalytic activity">
    <reaction evidence="4">
        <text>RX + glutathione = an S-substituted glutathione + a halide anion + H(+)</text>
        <dbReference type="Rhea" id="RHEA:16437"/>
        <dbReference type="ChEBI" id="CHEBI:15378"/>
        <dbReference type="ChEBI" id="CHEBI:16042"/>
        <dbReference type="ChEBI" id="CHEBI:17792"/>
        <dbReference type="ChEBI" id="CHEBI:57925"/>
        <dbReference type="ChEBI" id="CHEBI:90779"/>
        <dbReference type="EC" id="2.5.1.18"/>
    </reaction>
</comment>
<dbReference type="PANTHER" id="PTHR11260">
    <property type="entry name" value="GLUTATHIONE S-TRANSFERASE, GST, SUPERFAMILY, GST DOMAIN CONTAINING"/>
    <property type="match status" value="1"/>
</dbReference>
<evidence type="ECO:0000256" key="4">
    <source>
        <dbReference type="ARBA" id="ARBA00047960"/>
    </source>
</evidence>
<dbReference type="CDD" id="cd03185">
    <property type="entry name" value="GST_C_Tau"/>
    <property type="match status" value="1"/>
</dbReference>
<dbReference type="SUPFAM" id="SSF52833">
    <property type="entry name" value="Thioredoxin-like"/>
    <property type="match status" value="1"/>
</dbReference>
<dbReference type="Pfam" id="PF02798">
    <property type="entry name" value="GST_N"/>
    <property type="match status" value="1"/>
</dbReference>
<dbReference type="InterPro" id="IPR036249">
    <property type="entry name" value="Thioredoxin-like_sf"/>
</dbReference>
<reference evidence="7" key="2">
    <citation type="journal article" date="2022" name="Hortic Res">
        <title>The genome of Dioscorea zingiberensis sheds light on the biosynthesis, origin and evolution of the medicinally important diosgenin saponins.</title>
        <authorList>
            <person name="Li Y."/>
            <person name="Tan C."/>
            <person name="Li Z."/>
            <person name="Guo J."/>
            <person name="Li S."/>
            <person name="Chen X."/>
            <person name="Wang C."/>
            <person name="Dai X."/>
            <person name="Yang H."/>
            <person name="Song W."/>
            <person name="Hou L."/>
            <person name="Xu J."/>
            <person name="Tong Z."/>
            <person name="Xu A."/>
            <person name="Yuan X."/>
            <person name="Wang W."/>
            <person name="Yang Q."/>
            <person name="Chen L."/>
            <person name="Sun Z."/>
            <person name="Wang K."/>
            <person name="Pan B."/>
            <person name="Chen J."/>
            <person name="Bao Y."/>
            <person name="Liu F."/>
            <person name="Qi X."/>
            <person name="Gang D.R."/>
            <person name="Wen J."/>
            <person name="Li J."/>
        </authorList>
    </citation>
    <scope>NUCLEOTIDE SEQUENCE</scope>
    <source>
        <strain evidence="7">Dzin_1.0</strain>
    </source>
</reference>
<dbReference type="InterPro" id="IPR040079">
    <property type="entry name" value="Glutathione_S-Trfase"/>
</dbReference>
<dbReference type="SFLD" id="SFLDG00358">
    <property type="entry name" value="Main_(cytGST)"/>
    <property type="match status" value="1"/>
</dbReference>
<organism evidence="7 8">
    <name type="scientific">Dioscorea zingiberensis</name>
    <dbReference type="NCBI Taxonomy" id="325984"/>
    <lineage>
        <taxon>Eukaryota</taxon>
        <taxon>Viridiplantae</taxon>
        <taxon>Streptophyta</taxon>
        <taxon>Embryophyta</taxon>
        <taxon>Tracheophyta</taxon>
        <taxon>Spermatophyta</taxon>
        <taxon>Magnoliopsida</taxon>
        <taxon>Liliopsida</taxon>
        <taxon>Dioscoreales</taxon>
        <taxon>Dioscoreaceae</taxon>
        <taxon>Dioscorea</taxon>
    </lineage>
</organism>
<dbReference type="Gene3D" id="1.20.1050.10">
    <property type="match status" value="1"/>
</dbReference>
<dbReference type="PANTHER" id="PTHR11260:SF615">
    <property type="entry name" value="GLUTATHIONE S-TRANSFERASE U17"/>
    <property type="match status" value="1"/>
</dbReference>
<keyword evidence="8" id="KW-1185">Reference proteome</keyword>
<name>A0A9D5C9A3_9LILI</name>
<dbReference type="Gene3D" id="3.40.30.10">
    <property type="entry name" value="Glutaredoxin"/>
    <property type="match status" value="1"/>
</dbReference>
<dbReference type="CDD" id="cd03058">
    <property type="entry name" value="GST_N_Tau"/>
    <property type="match status" value="1"/>
</dbReference>
<protein>
    <recommendedName>
        <fullName evidence="1">glutathione transferase</fullName>
        <ecNumber evidence="1">2.5.1.18</ecNumber>
    </recommendedName>
</protein>
<dbReference type="FunFam" id="3.40.30.10:FF:000044">
    <property type="entry name" value="Glutathione S-transferase GSTU6"/>
    <property type="match status" value="1"/>
</dbReference>
<evidence type="ECO:0000256" key="1">
    <source>
        <dbReference type="ARBA" id="ARBA00012452"/>
    </source>
</evidence>
<dbReference type="InterPro" id="IPR004045">
    <property type="entry name" value="Glutathione_S-Trfase_N"/>
</dbReference>
<feature type="domain" description="GST C-terminal" evidence="6">
    <location>
        <begin position="93"/>
        <end position="224"/>
    </location>
</feature>
<dbReference type="InterPro" id="IPR045073">
    <property type="entry name" value="Omega/Tau-like"/>
</dbReference>
<reference evidence="7" key="1">
    <citation type="submission" date="2021-03" db="EMBL/GenBank/DDBJ databases">
        <authorList>
            <person name="Li Z."/>
            <person name="Yang C."/>
        </authorList>
    </citation>
    <scope>NUCLEOTIDE SEQUENCE</scope>
    <source>
        <strain evidence="7">Dzin_1.0</strain>
        <tissue evidence="7">Leaf</tissue>
    </source>
</reference>
<evidence type="ECO:0000256" key="3">
    <source>
        <dbReference type="ARBA" id="ARBA00025743"/>
    </source>
</evidence>
<comment type="similarity">
    <text evidence="3">Belongs to the GST superfamily. Tau family.</text>
</comment>
<dbReference type="SFLD" id="SFLDS00019">
    <property type="entry name" value="Glutathione_Transferase_(cytos"/>
    <property type="match status" value="1"/>
</dbReference>
<dbReference type="InterPro" id="IPR004046">
    <property type="entry name" value="GST_C"/>
</dbReference>
<sequence length="228" mass="25442">MAGGEEVEVKVLGDWSSPFVMRAKIALNLKGVKYENLEETLSNKSQLLLNSNPVYKKVPVLIHNGKPICESLLILQYIDEAWVDSGPSILPSDPYAAAMARFWAFYIDDKWLPAFMGIPRGKTEEAKVEAAREAIAGLQILEEVYEKLSKGKDFFGGNTIGYLDIALGSHLGWIKAAEKIIGLEFLEEKKMPNLTRWANCFCSDDAVKGVMPKVDELVEFAKKLQSRN</sequence>
<dbReference type="EMBL" id="JAGGNH010000006">
    <property type="protein sequence ID" value="KAJ0968788.1"/>
    <property type="molecule type" value="Genomic_DNA"/>
</dbReference>
<evidence type="ECO:0000313" key="8">
    <source>
        <dbReference type="Proteomes" id="UP001085076"/>
    </source>
</evidence>
<dbReference type="GO" id="GO:0009407">
    <property type="term" value="P:toxin catabolic process"/>
    <property type="evidence" value="ECO:0007669"/>
    <property type="project" value="UniProtKB-ARBA"/>
</dbReference>
<keyword evidence="2" id="KW-0808">Transferase</keyword>
<dbReference type="EC" id="2.5.1.18" evidence="1"/>
<dbReference type="PROSITE" id="PS50405">
    <property type="entry name" value="GST_CTER"/>
    <property type="match status" value="1"/>
</dbReference>
<dbReference type="GO" id="GO:0005737">
    <property type="term" value="C:cytoplasm"/>
    <property type="evidence" value="ECO:0007669"/>
    <property type="project" value="TreeGrafter"/>
</dbReference>
<dbReference type="GO" id="GO:0006749">
    <property type="term" value="P:glutathione metabolic process"/>
    <property type="evidence" value="ECO:0007669"/>
    <property type="project" value="InterPro"/>
</dbReference>
<dbReference type="InterPro" id="IPR036282">
    <property type="entry name" value="Glutathione-S-Trfase_C_sf"/>
</dbReference>
<dbReference type="PROSITE" id="PS50404">
    <property type="entry name" value="GST_NTER"/>
    <property type="match status" value="1"/>
</dbReference>
<gene>
    <name evidence="7" type="ORF">J5N97_021665</name>
</gene>
<evidence type="ECO:0000256" key="2">
    <source>
        <dbReference type="ARBA" id="ARBA00022679"/>
    </source>
</evidence>
<accession>A0A9D5C9A3</accession>
<dbReference type="AlphaFoldDB" id="A0A9D5C9A3"/>